<evidence type="ECO:0000313" key="3">
    <source>
        <dbReference type="Proteomes" id="UP000193450"/>
    </source>
</evidence>
<dbReference type="Gene3D" id="3.20.20.30">
    <property type="entry name" value="Luciferase-like domain"/>
    <property type="match status" value="1"/>
</dbReference>
<name>A0A1X9ND91_9GAMM</name>
<gene>
    <name evidence="2" type="ORF">BST96_04830</name>
</gene>
<dbReference type="NCBIfam" id="TIGR03619">
    <property type="entry name" value="F420_Rv2161c"/>
    <property type="match status" value="1"/>
</dbReference>
<protein>
    <submittedName>
        <fullName evidence="2">LLM class F420-dependent oxidoreductase</fullName>
    </submittedName>
</protein>
<evidence type="ECO:0000313" key="2">
    <source>
        <dbReference type="EMBL" id="ARN73499.1"/>
    </source>
</evidence>
<keyword evidence="3" id="KW-1185">Reference proteome</keyword>
<dbReference type="RefSeq" id="WP_085757610.1">
    <property type="nucleotide sequence ID" value="NZ_CP019343.1"/>
</dbReference>
<dbReference type="GO" id="GO:0016705">
    <property type="term" value="F:oxidoreductase activity, acting on paired donors, with incorporation or reduction of molecular oxygen"/>
    <property type="evidence" value="ECO:0007669"/>
    <property type="project" value="InterPro"/>
</dbReference>
<dbReference type="AlphaFoldDB" id="A0A1X9ND91"/>
<dbReference type="KEGG" id="osg:BST96_04830"/>
<dbReference type="InterPro" id="IPR051260">
    <property type="entry name" value="Diverse_substr_monoxygenases"/>
</dbReference>
<dbReference type="OrthoDB" id="7054686at2"/>
<dbReference type="Proteomes" id="UP000193450">
    <property type="component" value="Chromosome"/>
</dbReference>
<organism evidence="2 3">
    <name type="scientific">Oceanicoccus sagamiensis</name>
    <dbReference type="NCBI Taxonomy" id="716816"/>
    <lineage>
        <taxon>Bacteria</taxon>
        <taxon>Pseudomonadati</taxon>
        <taxon>Pseudomonadota</taxon>
        <taxon>Gammaproteobacteria</taxon>
        <taxon>Cellvibrionales</taxon>
        <taxon>Spongiibacteraceae</taxon>
        <taxon>Oceanicoccus</taxon>
    </lineage>
</organism>
<dbReference type="InterPro" id="IPR036661">
    <property type="entry name" value="Luciferase-like_sf"/>
</dbReference>
<dbReference type="Pfam" id="PF00296">
    <property type="entry name" value="Bac_luciferase"/>
    <property type="match status" value="1"/>
</dbReference>
<dbReference type="InterPro" id="IPR011251">
    <property type="entry name" value="Luciferase-like_dom"/>
</dbReference>
<dbReference type="PANTHER" id="PTHR30011:SF32">
    <property type="entry name" value="CONSERVED PROTEIN"/>
    <property type="match status" value="1"/>
</dbReference>
<dbReference type="SUPFAM" id="SSF51679">
    <property type="entry name" value="Bacterial luciferase-like"/>
    <property type="match status" value="1"/>
</dbReference>
<evidence type="ECO:0000259" key="1">
    <source>
        <dbReference type="Pfam" id="PF00296"/>
    </source>
</evidence>
<feature type="domain" description="Luciferase-like" evidence="1">
    <location>
        <begin position="16"/>
        <end position="235"/>
    </location>
</feature>
<dbReference type="InterPro" id="IPR019921">
    <property type="entry name" value="Lucif-like_OxRdtase_Rv2161c"/>
</dbReference>
<reference evidence="2 3" key="1">
    <citation type="submission" date="2016-11" db="EMBL/GenBank/DDBJ databases">
        <title>Trade-off between light-utilization and light-protection in marine flavobacteria.</title>
        <authorList>
            <person name="Kumagai Y."/>
        </authorList>
    </citation>
    <scope>NUCLEOTIDE SEQUENCE [LARGE SCALE GENOMIC DNA]</scope>
    <source>
        <strain evidence="2 3">NBRC 107125</strain>
    </source>
</reference>
<sequence>MKFNYHHSMCAQDQYVPLSVAAEQRGFHGVTLPDSICYPKEASSQYPYNDDGSRDFLESVPFIDPFILASHLAAVTDTLTFTTSVVKLAIRQPAVVAKQLSSLAVISDNRFKFGVGISPWEEDFIICQIPWAKRGKRMDEMVEIIRGLMAGDYFAYKGEVFDIPEMKMCPAPTQPVPILIGGHSDAALKRAARIGDGWIAAGADYEGLKKMIDRLNELRKQYGRDHLPFELSVAGAEAYSSDGIKMYQDLGVTEVSLAFRNIYQQEPDTKTVDEKIAVLDWYANEVIAKVS</sequence>
<accession>A0A1X9ND91</accession>
<dbReference type="STRING" id="716816.BST96_04830"/>
<proteinExistence type="predicted"/>
<dbReference type="EMBL" id="CP019343">
    <property type="protein sequence ID" value="ARN73499.1"/>
    <property type="molecule type" value="Genomic_DNA"/>
</dbReference>
<dbReference type="PANTHER" id="PTHR30011">
    <property type="entry name" value="ALKANESULFONATE MONOOXYGENASE-RELATED"/>
    <property type="match status" value="1"/>
</dbReference>